<reference evidence="2 3" key="1">
    <citation type="submission" date="2021-06" db="EMBL/GenBank/DDBJ databases">
        <title>Caerostris extrusa draft genome.</title>
        <authorList>
            <person name="Kono N."/>
            <person name="Arakawa K."/>
        </authorList>
    </citation>
    <scope>NUCLEOTIDE SEQUENCE [LARGE SCALE GENOMIC DNA]</scope>
</reference>
<evidence type="ECO:0000313" key="3">
    <source>
        <dbReference type="Proteomes" id="UP001054945"/>
    </source>
</evidence>
<name>A0AAV4WXR8_CAEEX</name>
<gene>
    <name evidence="2" type="ORF">CEXT_811501</name>
</gene>
<feature type="compositionally biased region" description="Basic and acidic residues" evidence="1">
    <location>
        <begin position="66"/>
        <end position="128"/>
    </location>
</feature>
<evidence type="ECO:0000313" key="2">
    <source>
        <dbReference type="EMBL" id="GIY86434.1"/>
    </source>
</evidence>
<feature type="region of interest" description="Disordered" evidence="1">
    <location>
        <begin position="66"/>
        <end position="135"/>
    </location>
</feature>
<organism evidence="2 3">
    <name type="scientific">Caerostris extrusa</name>
    <name type="common">Bark spider</name>
    <name type="synonym">Caerostris bankana</name>
    <dbReference type="NCBI Taxonomy" id="172846"/>
    <lineage>
        <taxon>Eukaryota</taxon>
        <taxon>Metazoa</taxon>
        <taxon>Ecdysozoa</taxon>
        <taxon>Arthropoda</taxon>
        <taxon>Chelicerata</taxon>
        <taxon>Arachnida</taxon>
        <taxon>Araneae</taxon>
        <taxon>Araneomorphae</taxon>
        <taxon>Entelegynae</taxon>
        <taxon>Araneoidea</taxon>
        <taxon>Araneidae</taxon>
        <taxon>Caerostris</taxon>
    </lineage>
</organism>
<keyword evidence="3" id="KW-1185">Reference proteome</keyword>
<dbReference type="Proteomes" id="UP001054945">
    <property type="component" value="Unassembled WGS sequence"/>
</dbReference>
<protein>
    <submittedName>
        <fullName evidence="2">Uncharacterized protein</fullName>
    </submittedName>
</protein>
<comment type="caution">
    <text evidence="2">The sequence shown here is derived from an EMBL/GenBank/DDBJ whole genome shotgun (WGS) entry which is preliminary data.</text>
</comment>
<evidence type="ECO:0000256" key="1">
    <source>
        <dbReference type="SAM" id="MobiDB-lite"/>
    </source>
</evidence>
<accession>A0AAV4WXR8</accession>
<dbReference type="AlphaFoldDB" id="A0AAV4WXR8"/>
<proteinExistence type="predicted"/>
<sequence length="135" mass="15663">MVHHDLELRGRNGWELRTVGIHFHLRSTSNAVIKVLDALPMGNDLLSIVFFQWSALLDGINDNKRTLRDDKNEPCKDGINDNKRTLRDDKNEPCKDGINDNKRSLRDDNNEPCKDGINDNERYFRDNKQNSLPTF</sequence>
<dbReference type="EMBL" id="BPLR01016795">
    <property type="protein sequence ID" value="GIY86434.1"/>
    <property type="molecule type" value="Genomic_DNA"/>
</dbReference>